<dbReference type="Gene3D" id="1.10.3110.10">
    <property type="entry name" value="protoporphyrinogen ix oxidase, domain 3"/>
    <property type="match status" value="1"/>
</dbReference>
<dbReference type="PANTHER" id="PTHR42923:SF3">
    <property type="entry name" value="PROTOPORPHYRINOGEN OXIDASE"/>
    <property type="match status" value="1"/>
</dbReference>
<evidence type="ECO:0000256" key="5">
    <source>
        <dbReference type="ARBA" id="ARBA00008310"/>
    </source>
</evidence>
<evidence type="ECO:0000313" key="15">
    <source>
        <dbReference type="Proteomes" id="UP000250028"/>
    </source>
</evidence>
<dbReference type="RefSeq" id="WP_109684396.1">
    <property type="nucleotide sequence ID" value="NZ_QGDN01000001.1"/>
</dbReference>
<dbReference type="SUPFAM" id="SSF54373">
    <property type="entry name" value="FAD-linked reductases, C-terminal domain"/>
    <property type="match status" value="1"/>
</dbReference>
<organism evidence="14 15">
    <name type="scientific">Branchiibius hedensis</name>
    <dbReference type="NCBI Taxonomy" id="672460"/>
    <lineage>
        <taxon>Bacteria</taxon>
        <taxon>Bacillati</taxon>
        <taxon>Actinomycetota</taxon>
        <taxon>Actinomycetes</taxon>
        <taxon>Micrococcales</taxon>
        <taxon>Dermacoccaceae</taxon>
        <taxon>Branchiibius</taxon>
    </lineage>
</organism>
<evidence type="ECO:0000256" key="1">
    <source>
        <dbReference type="ARBA" id="ARBA00001755"/>
    </source>
</evidence>
<dbReference type="Pfam" id="PF01593">
    <property type="entry name" value="Amino_oxidase"/>
    <property type="match status" value="1"/>
</dbReference>
<evidence type="ECO:0000256" key="4">
    <source>
        <dbReference type="ARBA" id="ARBA00004744"/>
    </source>
</evidence>
<dbReference type="EC" id="1.3.3.15" evidence="6 12"/>
<sequence length="461" mass="47155">MADIVVVGAGITGLAAAERLLQQEPGADILVLEGSPRVGGKLHVGDLAGQQIDLGAEAVLARRPEAVGLIDALGLTRESPAAVGASLWSRGALRPMPHDTLMGIPADAASLSEVLDAQEVARAGVEQPVQIDGDLSLGSLVEQALGPAVVDRLIEPLLGGVYAGDARELSAQACLPAAYDAVASGGTLTALAARAAAEPRSDAPVFASLVGGIGGLPIAVAEHLAAKGITIETDAMVRELRCVPDGFELTVGSARSPRTVRARALVLAAPAAPTARLLGQLAPASSQALAQIDYASMVLVSYAFERGTIPDDTSGFLVPPVEGRDIKASTFSSAKWPWLRKALPAYDVVRVSFGRAGEVRTLQRTDEDLAAAGLADLAQALGRSLPAPVDSRVQRWGGGLPQYAVGHLERVAAVRAGLPHGLVVAGGAYDGVGIPACIASAQRASDELLARIAGTTQESEE</sequence>
<comment type="catalytic activity">
    <reaction evidence="1">
        <text>coproporphyrinogen III + 3 O2 = coproporphyrin III + 3 H2O2</text>
        <dbReference type="Rhea" id="RHEA:43436"/>
        <dbReference type="ChEBI" id="CHEBI:15379"/>
        <dbReference type="ChEBI" id="CHEBI:16240"/>
        <dbReference type="ChEBI" id="CHEBI:57309"/>
        <dbReference type="ChEBI" id="CHEBI:131725"/>
        <dbReference type="EC" id="1.3.3.15"/>
    </reaction>
    <physiologicalReaction direction="left-to-right" evidence="1">
        <dbReference type="Rhea" id="RHEA:43437"/>
    </physiologicalReaction>
</comment>
<evidence type="ECO:0000256" key="6">
    <source>
        <dbReference type="ARBA" id="ARBA00012402"/>
    </source>
</evidence>
<gene>
    <name evidence="14" type="ORF">SAMN04489750_1028</name>
</gene>
<name>A0A2Y8ZMV0_9MICO</name>
<evidence type="ECO:0000256" key="8">
    <source>
        <dbReference type="ARBA" id="ARBA00022630"/>
    </source>
</evidence>
<dbReference type="UniPathway" id="UPA00252"/>
<dbReference type="NCBIfam" id="TIGR00562">
    <property type="entry name" value="proto_IX_ox"/>
    <property type="match status" value="1"/>
</dbReference>
<dbReference type="OrthoDB" id="3450553at2"/>
<comment type="pathway">
    <text evidence="4 12">Porphyrin-containing compound metabolism; protoheme biosynthesis.</text>
</comment>
<evidence type="ECO:0000256" key="10">
    <source>
        <dbReference type="ARBA" id="ARBA00023002"/>
    </source>
</evidence>
<keyword evidence="10 12" id="KW-0560">Oxidoreductase</keyword>
<accession>A0A2Y8ZMV0</accession>
<dbReference type="Gene3D" id="3.50.50.60">
    <property type="entry name" value="FAD/NAD(P)-binding domain"/>
    <property type="match status" value="1"/>
</dbReference>
<dbReference type="Proteomes" id="UP000250028">
    <property type="component" value="Unassembled WGS sequence"/>
</dbReference>
<evidence type="ECO:0000256" key="11">
    <source>
        <dbReference type="ARBA" id="ARBA00023133"/>
    </source>
</evidence>
<evidence type="ECO:0000313" key="14">
    <source>
        <dbReference type="EMBL" id="SSA33741.1"/>
    </source>
</evidence>
<comment type="similarity">
    <text evidence="5 12">Belongs to the protoporphyrinogen/coproporphyrinogen oxidase family. Coproporphyrinogen III oxidase subfamily.</text>
</comment>
<evidence type="ECO:0000256" key="12">
    <source>
        <dbReference type="RuleBase" id="RU364052"/>
    </source>
</evidence>
<keyword evidence="9 12" id="KW-0274">FAD</keyword>
<reference evidence="15" key="1">
    <citation type="submission" date="2016-10" db="EMBL/GenBank/DDBJ databases">
        <authorList>
            <person name="Varghese N."/>
            <person name="Submissions S."/>
        </authorList>
    </citation>
    <scope>NUCLEOTIDE SEQUENCE [LARGE SCALE GENOMIC DNA]</scope>
    <source>
        <strain evidence="15">DSM 22951</strain>
    </source>
</reference>
<dbReference type="GO" id="GO:0006783">
    <property type="term" value="P:heme biosynthetic process"/>
    <property type="evidence" value="ECO:0007669"/>
    <property type="project" value="UniProtKB-UniRule"/>
</dbReference>
<dbReference type="InterPro" id="IPR050464">
    <property type="entry name" value="Zeta_carotene_desat/Oxidored"/>
</dbReference>
<proteinExistence type="inferred from homology"/>
<dbReference type="SUPFAM" id="SSF51905">
    <property type="entry name" value="FAD/NAD(P)-binding domain"/>
    <property type="match status" value="1"/>
</dbReference>
<evidence type="ECO:0000256" key="9">
    <source>
        <dbReference type="ARBA" id="ARBA00022827"/>
    </source>
</evidence>
<dbReference type="AlphaFoldDB" id="A0A2Y8ZMV0"/>
<dbReference type="InterPro" id="IPR036188">
    <property type="entry name" value="FAD/NAD-bd_sf"/>
</dbReference>
<keyword evidence="11 12" id="KW-0350">Heme biosynthesis</keyword>
<evidence type="ECO:0000259" key="13">
    <source>
        <dbReference type="Pfam" id="PF01593"/>
    </source>
</evidence>
<dbReference type="InterPro" id="IPR004572">
    <property type="entry name" value="Protoporphyrinogen_oxidase"/>
</dbReference>
<feature type="domain" description="Amine oxidase" evidence="13">
    <location>
        <begin position="11"/>
        <end position="449"/>
    </location>
</feature>
<protein>
    <recommendedName>
        <fullName evidence="7 12">Coproporphyrinogen III oxidase</fullName>
        <ecNumber evidence="6 12">1.3.3.15</ecNumber>
    </recommendedName>
</protein>
<dbReference type="PANTHER" id="PTHR42923">
    <property type="entry name" value="PROTOPORPHYRINOGEN OXIDASE"/>
    <property type="match status" value="1"/>
</dbReference>
<evidence type="ECO:0000256" key="3">
    <source>
        <dbReference type="ARBA" id="ARBA00002185"/>
    </source>
</evidence>
<dbReference type="Gene3D" id="3.90.660.20">
    <property type="entry name" value="Protoporphyrinogen oxidase, mitochondrial, domain 2"/>
    <property type="match status" value="1"/>
</dbReference>
<keyword evidence="8 12" id="KW-0285">Flavoprotein</keyword>
<dbReference type="EMBL" id="UESZ01000001">
    <property type="protein sequence ID" value="SSA33741.1"/>
    <property type="molecule type" value="Genomic_DNA"/>
</dbReference>
<evidence type="ECO:0000256" key="7">
    <source>
        <dbReference type="ARBA" id="ARBA00019046"/>
    </source>
</evidence>
<dbReference type="GO" id="GO:0005737">
    <property type="term" value="C:cytoplasm"/>
    <property type="evidence" value="ECO:0007669"/>
    <property type="project" value="UniProtKB-SubCell"/>
</dbReference>
<comment type="function">
    <text evidence="3 12">Involved in coproporphyrin-dependent heme b biosynthesis. Catalyzes the oxidation of coproporphyrinogen III to coproporphyrin III.</text>
</comment>
<comment type="subcellular location">
    <subcellularLocation>
        <location evidence="12">Cytoplasm</location>
    </subcellularLocation>
</comment>
<dbReference type="InterPro" id="IPR002937">
    <property type="entry name" value="Amino_oxidase"/>
</dbReference>
<keyword evidence="15" id="KW-1185">Reference proteome</keyword>
<keyword evidence="12" id="KW-0963">Cytoplasm</keyword>
<comment type="cofactor">
    <cofactor evidence="2 12">
        <name>FAD</name>
        <dbReference type="ChEBI" id="CHEBI:57692"/>
    </cofactor>
</comment>
<dbReference type="GO" id="GO:0004729">
    <property type="term" value="F:oxygen-dependent protoporphyrinogen oxidase activity"/>
    <property type="evidence" value="ECO:0007669"/>
    <property type="project" value="UniProtKB-UniRule"/>
</dbReference>
<evidence type="ECO:0000256" key="2">
    <source>
        <dbReference type="ARBA" id="ARBA00001974"/>
    </source>
</evidence>